<gene>
    <name evidence="1" type="ORF">ACFPVY_06200</name>
</gene>
<protein>
    <recommendedName>
        <fullName evidence="3">Restriction endonuclease</fullName>
    </recommendedName>
</protein>
<name>A0ABW1PL00_9FLAO</name>
<keyword evidence="2" id="KW-1185">Reference proteome</keyword>
<sequence length="233" mass="26618">MIKINLSQNSFSNLKSDKKTFVPDTKLKPESILKCLDFAQEMAYGNGHHKSQSFGGKSHNRKPSEIFINTFQGKLAELAVYNQLSNLSLHPDKRPEFDVWGKGKWEDCDFTLSNETVRCSVKSTKFFGNLLLLEKDKYNEKGEFLETEDLKPRAYDFTFLVRVAGVKNPDSKTYLNSNNIEVEVTGFLSHEKFLQVIAEKQFINKGTIVGTPLIVDNYYIFAKDLADIKDLKL</sequence>
<evidence type="ECO:0008006" key="3">
    <source>
        <dbReference type="Google" id="ProtNLM"/>
    </source>
</evidence>
<dbReference type="RefSeq" id="WP_379791104.1">
    <property type="nucleotide sequence ID" value="NZ_JBHSQB010000005.1"/>
</dbReference>
<accession>A0ABW1PL00</accession>
<evidence type="ECO:0000313" key="1">
    <source>
        <dbReference type="EMBL" id="MFC6096233.1"/>
    </source>
</evidence>
<organism evidence="1 2">
    <name type="scientific">Flavobacterium qiangtangense</name>
    <dbReference type="NCBI Taxonomy" id="1442595"/>
    <lineage>
        <taxon>Bacteria</taxon>
        <taxon>Pseudomonadati</taxon>
        <taxon>Bacteroidota</taxon>
        <taxon>Flavobacteriia</taxon>
        <taxon>Flavobacteriales</taxon>
        <taxon>Flavobacteriaceae</taxon>
        <taxon>Flavobacterium</taxon>
    </lineage>
</organism>
<proteinExistence type="predicted"/>
<evidence type="ECO:0000313" key="2">
    <source>
        <dbReference type="Proteomes" id="UP001596287"/>
    </source>
</evidence>
<comment type="caution">
    <text evidence="1">The sequence shown here is derived from an EMBL/GenBank/DDBJ whole genome shotgun (WGS) entry which is preliminary data.</text>
</comment>
<dbReference type="EMBL" id="JBHSQB010000005">
    <property type="protein sequence ID" value="MFC6096233.1"/>
    <property type="molecule type" value="Genomic_DNA"/>
</dbReference>
<dbReference type="Proteomes" id="UP001596287">
    <property type="component" value="Unassembled WGS sequence"/>
</dbReference>
<reference evidence="2" key="1">
    <citation type="journal article" date="2019" name="Int. J. Syst. Evol. Microbiol.">
        <title>The Global Catalogue of Microorganisms (GCM) 10K type strain sequencing project: providing services to taxonomists for standard genome sequencing and annotation.</title>
        <authorList>
            <consortium name="The Broad Institute Genomics Platform"/>
            <consortium name="The Broad Institute Genome Sequencing Center for Infectious Disease"/>
            <person name="Wu L."/>
            <person name="Ma J."/>
        </authorList>
    </citation>
    <scope>NUCLEOTIDE SEQUENCE [LARGE SCALE GENOMIC DNA]</scope>
    <source>
        <strain evidence="2">CCUG 49679</strain>
    </source>
</reference>